<organism evidence="2 3">
    <name type="scientific">Mugilogobius chulae</name>
    <name type="common">yellowstripe goby</name>
    <dbReference type="NCBI Taxonomy" id="88201"/>
    <lineage>
        <taxon>Eukaryota</taxon>
        <taxon>Metazoa</taxon>
        <taxon>Chordata</taxon>
        <taxon>Craniata</taxon>
        <taxon>Vertebrata</taxon>
        <taxon>Euteleostomi</taxon>
        <taxon>Actinopterygii</taxon>
        <taxon>Neopterygii</taxon>
        <taxon>Teleostei</taxon>
        <taxon>Neoteleostei</taxon>
        <taxon>Acanthomorphata</taxon>
        <taxon>Gobiaria</taxon>
        <taxon>Gobiiformes</taxon>
        <taxon>Gobioidei</taxon>
        <taxon>Gobiidae</taxon>
        <taxon>Gobionellinae</taxon>
        <taxon>Mugilogobius</taxon>
    </lineage>
</organism>
<reference evidence="3" key="1">
    <citation type="submission" date="2024-04" db="EMBL/GenBank/DDBJ databases">
        <title>Salinicola lusitanus LLJ914,a marine bacterium isolated from the Okinawa Trough.</title>
        <authorList>
            <person name="Li J."/>
        </authorList>
    </citation>
    <scope>NUCLEOTIDE SEQUENCE [LARGE SCALE GENOMIC DNA]</scope>
</reference>
<proteinExistence type="predicted"/>
<comment type="caution">
    <text evidence="2">The sequence shown here is derived from an EMBL/GenBank/DDBJ whole genome shotgun (WGS) entry which is preliminary data.</text>
</comment>
<evidence type="ECO:0000256" key="1">
    <source>
        <dbReference type="SAM" id="MobiDB-lite"/>
    </source>
</evidence>
<feature type="region of interest" description="Disordered" evidence="1">
    <location>
        <begin position="20"/>
        <end position="116"/>
    </location>
</feature>
<feature type="compositionally biased region" description="Basic and acidic residues" evidence="1">
    <location>
        <begin position="31"/>
        <end position="52"/>
    </location>
</feature>
<keyword evidence="3" id="KW-1185">Reference proteome</keyword>
<gene>
    <name evidence="2" type="ORF">WMY93_018335</name>
</gene>
<evidence type="ECO:0000313" key="3">
    <source>
        <dbReference type="Proteomes" id="UP001460270"/>
    </source>
</evidence>
<protein>
    <submittedName>
        <fullName evidence="2">Uncharacterized protein</fullName>
    </submittedName>
</protein>
<feature type="compositionally biased region" description="Basic and acidic residues" evidence="1">
    <location>
        <begin position="61"/>
        <end position="71"/>
    </location>
</feature>
<dbReference type="EMBL" id="JBBPFD010000013">
    <property type="protein sequence ID" value="KAK7901566.1"/>
    <property type="molecule type" value="Genomic_DNA"/>
</dbReference>
<sequence>MSFLVDKLAKKAGDMVADKIKNALGGDDDDDKKRKDKDDKDGGFLSIFKRDKDDDDDDDRRDDHDDDGDKGKIHKKSGFSGLFSEQDQQGEAGAEDTTPEYNPPGNEPGPCDHMKEEDLDMMSDLMEVANEMN</sequence>
<accession>A0AAW0NIV8</accession>
<dbReference type="Proteomes" id="UP001460270">
    <property type="component" value="Unassembled WGS sequence"/>
</dbReference>
<name>A0AAW0NIV8_9GOBI</name>
<dbReference type="AlphaFoldDB" id="A0AAW0NIV8"/>
<evidence type="ECO:0000313" key="2">
    <source>
        <dbReference type="EMBL" id="KAK7901566.1"/>
    </source>
</evidence>